<dbReference type="Proteomes" id="UP000070341">
    <property type="component" value="Unassembled WGS sequence"/>
</dbReference>
<evidence type="ECO:0000313" key="2">
    <source>
        <dbReference type="Proteomes" id="UP000070341"/>
    </source>
</evidence>
<comment type="caution">
    <text evidence="1">The sequence shown here is derived from an EMBL/GenBank/DDBJ whole genome shotgun (WGS) entry which is preliminary data.</text>
</comment>
<proteinExistence type="predicted"/>
<organism evidence="1 2">
    <name type="scientific">candidate division MSBL1 archaeon SCGC-AAA259M10</name>
    <dbReference type="NCBI Taxonomy" id="1698270"/>
    <lineage>
        <taxon>Archaea</taxon>
        <taxon>Methanobacteriati</taxon>
        <taxon>Methanobacteriota</taxon>
        <taxon>candidate division MSBL1</taxon>
    </lineage>
</organism>
<evidence type="ECO:0000313" key="1">
    <source>
        <dbReference type="EMBL" id="KXA99161.1"/>
    </source>
</evidence>
<dbReference type="AlphaFoldDB" id="A0A133UYB8"/>
<name>A0A133UYB8_9EURY</name>
<gene>
    <name evidence="1" type="ORF">AKJ40_03790</name>
</gene>
<sequence length="71" mass="8070">VKNISALKEINLIKTQAPITPLHQTIQNLNFNTSKPMMFAPAVKIWVRDSSLPRSRAGSTTYPYFLKYAFT</sequence>
<keyword evidence="2" id="KW-1185">Reference proteome</keyword>
<reference evidence="1 2" key="1">
    <citation type="journal article" date="2016" name="Sci. Rep.">
        <title>Metabolic traits of an uncultured archaeal lineage -MSBL1- from brine pools of the Red Sea.</title>
        <authorList>
            <person name="Mwirichia R."/>
            <person name="Alam I."/>
            <person name="Rashid M."/>
            <person name="Vinu M."/>
            <person name="Ba-Alawi W."/>
            <person name="Anthony Kamau A."/>
            <person name="Kamanda Ngugi D."/>
            <person name="Goker M."/>
            <person name="Klenk H.P."/>
            <person name="Bajic V."/>
            <person name="Stingl U."/>
        </authorList>
    </citation>
    <scope>NUCLEOTIDE SEQUENCE [LARGE SCALE GENOMIC DNA]</scope>
    <source>
        <strain evidence="1">SCGC-AAA259M10</strain>
    </source>
</reference>
<accession>A0A133UYB8</accession>
<feature type="non-terminal residue" evidence="1">
    <location>
        <position position="1"/>
    </location>
</feature>
<protein>
    <submittedName>
        <fullName evidence="1">Uncharacterized protein</fullName>
    </submittedName>
</protein>
<dbReference type="EMBL" id="LHXU01000070">
    <property type="protein sequence ID" value="KXA99161.1"/>
    <property type="molecule type" value="Genomic_DNA"/>
</dbReference>